<dbReference type="Gene3D" id="3.40.50.620">
    <property type="entry name" value="HUPs"/>
    <property type="match status" value="1"/>
</dbReference>
<dbReference type="AlphaFoldDB" id="A0A640W7I7"/>
<dbReference type="InterPro" id="IPR006016">
    <property type="entry name" value="UspA"/>
</dbReference>
<feature type="domain" description="UspA" evidence="1">
    <location>
        <begin position="4"/>
        <end position="116"/>
    </location>
</feature>
<protein>
    <submittedName>
        <fullName evidence="2">Universal stress protein</fullName>
    </submittedName>
</protein>
<dbReference type="Pfam" id="PF00582">
    <property type="entry name" value="Usp"/>
    <property type="match status" value="1"/>
</dbReference>
<accession>A0A640W7I7</accession>
<organism evidence="2 3">
    <name type="scientific">Salinicola corii</name>
    <dbReference type="NCBI Taxonomy" id="2606937"/>
    <lineage>
        <taxon>Bacteria</taxon>
        <taxon>Pseudomonadati</taxon>
        <taxon>Pseudomonadota</taxon>
        <taxon>Gammaproteobacteria</taxon>
        <taxon>Oceanospirillales</taxon>
        <taxon>Halomonadaceae</taxon>
        <taxon>Salinicola</taxon>
    </lineage>
</organism>
<dbReference type="RefSeq" id="WP_149437730.1">
    <property type="nucleotide sequence ID" value="NZ_VTPX01000020.1"/>
</dbReference>
<dbReference type="InterPro" id="IPR014729">
    <property type="entry name" value="Rossmann-like_a/b/a_fold"/>
</dbReference>
<reference evidence="2 3" key="1">
    <citation type="submission" date="2019-08" db="EMBL/GenBank/DDBJ databases">
        <title>Bioinformatics analysis of the strain L3 and L5.</title>
        <authorList>
            <person name="Li X."/>
        </authorList>
    </citation>
    <scope>NUCLEOTIDE SEQUENCE [LARGE SCALE GENOMIC DNA]</scope>
    <source>
        <strain evidence="2 3">L3</strain>
    </source>
</reference>
<name>A0A640W7I7_9GAMM</name>
<evidence type="ECO:0000313" key="3">
    <source>
        <dbReference type="Proteomes" id="UP000466024"/>
    </source>
</evidence>
<sequence>MQNAILIPMGKEKSSMAALRKARGIAQSEHSRLYLLHVVVPEETGDVLGAATGAATHALDDEDFAAAKSHLEAMWHQLNEPMAAVNFVVKAGEVSETIVEEARRLEVDTIFLETSHSSPKWVGKIAKMRKRTPCRLTVVDEEGRVVLEHVP</sequence>
<proteinExistence type="predicted"/>
<evidence type="ECO:0000259" key="1">
    <source>
        <dbReference type="Pfam" id="PF00582"/>
    </source>
</evidence>
<dbReference type="SUPFAM" id="SSF52402">
    <property type="entry name" value="Adenine nucleotide alpha hydrolases-like"/>
    <property type="match status" value="1"/>
</dbReference>
<gene>
    <name evidence="2" type="ORF">F0A16_20440</name>
</gene>
<dbReference type="EMBL" id="VTPX01000020">
    <property type="protein sequence ID" value="KAA0015572.1"/>
    <property type="molecule type" value="Genomic_DNA"/>
</dbReference>
<comment type="caution">
    <text evidence="2">The sequence shown here is derived from an EMBL/GenBank/DDBJ whole genome shotgun (WGS) entry which is preliminary data.</text>
</comment>
<evidence type="ECO:0000313" key="2">
    <source>
        <dbReference type="EMBL" id="KAA0015572.1"/>
    </source>
</evidence>
<dbReference type="CDD" id="cd00293">
    <property type="entry name" value="USP-like"/>
    <property type="match status" value="1"/>
</dbReference>
<keyword evidence="3" id="KW-1185">Reference proteome</keyword>
<dbReference type="Proteomes" id="UP000466024">
    <property type="component" value="Unassembled WGS sequence"/>
</dbReference>